<feature type="transmembrane region" description="Helical" evidence="6">
    <location>
        <begin position="88"/>
        <end position="110"/>
    </location>
</feature>
<reference evidence="7 8" key="1">
    <citation type="submission" date="2018-08" db="EMBL/GenBank/DDBJ databases">
        <title>A genome reference for cultivated species of the human gut microbiota.</title>
        <authorList>
            <person name="Zou Y."/>
            <person name="Xue W."/>
            <person name="Luo G."/>
        </authorList>
    </citation>
    <scope>NUCLEOTIDE SEQUENCE [LARGE SCALE GENOMIC DNA]</scope>
    <source>
        <strain evidence="7 8">AF31-13BH</strain>
    </source>
</reference>
<dbReference type="InterPro" id="IPR050833">
    <property type="entry name" value="Poly_Biosynth_Transport"/>
</dbReference>
<comment type="caution">
    <text evidence="7">The sequence shown here is derived from an EMBL/GenBank/DDBJ whole genome shotgun (WGS) entry which is preliminary data.</text>
</comment>
<dbReference type="RefSeq" id="WP_118447778.1">
    <property type="nucleotide sequence ID" value="NZ_QRQQ01000010.1"/>
</dbReference>
<gene>
    <name evidence="7" type="ORF">DWZ24_11220</name>
</gene>
<keyword evidence="3 6" id="KW-0812">Transmembrane</keyword>
<evidence type="ECO:0000256" key="2">
    <source>
        <dbReference type="ARBA" id="ARBA00022475"/>
    </source>
</evidence>
<evidence type="ECO:0000256" key="3">
    <source>
        <dbReference type="ARBA" id="ARBA00022692"/>
    </source>
</evidence>
<feature type="transmembrane region" description="Helical" evidence="6">
    <location>
        <begin position="384"/>
        <end position="403"/>
    </location>
</feature>
<dbReference type="GO" id="GO:0005886">
    <property type="term" value="C:plasma membrane"/>
    <property type="evidence" value="ECO:0007669"/>
    <property type="project" value="UniProtKB-SubCell"/>
</dbReference>
<feature type="transmembrane region" description="Helical" evidence="6">
    <location>
        <begin position="358"/>
        <end position="378"/>
    </location>
</feature>
<protein>
    <submittedName>
        <fullName evidence="7">Flippase</fullName>
    </submittedName>
</protein>
<feature type="transmembrane region" description="Helical" evidence="6">
    <location>
        <begin position="46"/>
        <end position="67"/>
    </location>
</feature>
<feature type="transmembrane region" description="Helical" evidence="6">
    <location>
        <begin position="326"/>
        <end position="346"/>
    </location>
</feature>
<feature type="transmembrane region" description="Helical" evidence="6">
    <location>
        <begin position="440"/>
        <end position="459"/>
    </location>
</feature>
<evidence type="ECO:0000313" key="8">
    <source>
        <dbReference type="Proteomes" id="UP000285652"/>
    </source>
</evidence>
<name>A0A415UAC1_9FIRM</name>
<organism evidence="7 8">
    <name type="scientific">Dorea formicigenerans</name>
    <dbReference type="NCBI Taxonomy" id="39486"/>
    <lineage>
        <taxon>Bacteria</taxon>
        <taxon>Bacillati</taxon>
        <taxon>Bacillota</taxon>
        <taxon>Clostridia</taxon>
        <taxon>Lachnospirales</taxon>
        <taxon>Lachnospiraceae</taxon>
        <taxon>Dorea</taxon>
    </lineage>
</organism>
<keyword evidence="2" id="KW-1003">Cell membrane</keyword>
<proteinExistence type="predicted"/>
<keyword evidence="5 6" id="KW-0472">Membrane</keyword>
<evidence type="ECO:0000256" key="4">
    <source>
        <dbReference type="ARBA" id="ARBA00022989"/>
    </source>
</evidence>
<dbReference type="EMBL" id="QRQQ01000010">
    <property type="protein sequence ID" value="RHN14931.1"/>
    <property type="molecule type" value="Genomic_DNA"/>
</dbReference>
<feature type="transmembrane region" description="Helical" evidence="6">
    <location>
        <begin position="116"/>
        <end position="136"/>
    </location>
</feature>
<feature type="transmembrane region" description="Helical" evidence="6">
    <location>
        <begin position="143"/>
        <end position="166"/>
    </location>
</feature>
<sequence length="473" mass="53887">MKKGKNNRYRRLLKNILLLFTGNFVSKILSFLMVPFYTAILTTSDYGIADLITTTVLLVLPFFSVLMDEAVMRFTLDEDSNKQQVFTIAFVVSGIGFVIALCISPVVFLFDNIKHYYVFIVLYYVVSWIYNIIANYIRGLDRLALTTAAGLIQTFLYLSFNIIFLAVLKIGVYGYLLAMNLSNLGAIIFLVIVCKLYKNFVPLKMVDWKLAKDMIKYSLPMIPNYISWWFNNCSDRYMVSFFCGTAVTGIYSVAYKIPTILSSMTSIFSSAWRISSVEKFGSEESVKFYNKTFRFYSGLLVIGGSVLILFTKLLASILFSKHFFEAWKITPFLILAYTLSALAQFVESIFNASKKTRTLFWASMTGAITNIILNFILIPKFGGIGAAIATVVGYAIIWIIDMINTSKLFKMDFNLIRLIPGYIFFIVEICAVLQNCMWGWMVASVCVIIICILNIKEFIQIMQMFLLKTKEGR</sequence>
<evidence type="ECO:0000313" key="7">
    <source>
        <dbReference type="EMBL" id="RHN14931.1"/>
    </source>
</evidence>
<feature type="transmembrane region" description="Helical" evidence="6">
    <location>
        <begin position="415"/>
        <end position="434"/>
    </location>
</feature>
<comment type="subcellular location">
    <subcellularLocation>
        <location evidence="1">Cell membrane</location>
        <topology evidence="1">Multi-pass membrane protein</topology>
    </subcellularLocation>
</comment>
<accession>A0A415UAC1</accession>
<dbReference type="PANTHER" id="PTHR30250:SF11">
    <property type="entry name" value="O-ANTIGEN TRANSPORTER-RELATED"/>
    <property type="match status" value="1"/>
</dbReference>
<dbReference type="InterPro" id="IPR002797">
    <property type="entry name" value="Polysacc_synth"/>
</dbReference>
<feature type="transmembrane region" description="Helical" evidence="6">
    <location>
        <begin position="12"/>
        <end position="34"/>
    </location>
</feature>
<dbReference type="CDD" id="cd13128">
    <property type="entry name" value="MATE_Wzx_like"/>
    <property type="match status" value="1"/>
</dbReference>
<dbReference type="Proteomes" id="UP000285652">
    <property type="component" value="Unassembled WGS sequence"/>
</dbReference>
<dbReference type="AlphaFoldDB" id="A0A415UAC1"/>
<evidence type="ECO:0000256" key="1">
    <source>
        <dbReference type="ARBA" id="ARBA00004651"/>
    </source>
</evidence>
<dbReference type="PANTHER" id="PTHR30250">
    <property type="entry name" value="PST FAMILY PREDICTED COLANIC ACID TRANSPORTER"/>
    <property type="match status" value="1"/>
</dbReference>
<keyword evidence="4 6" id="KW-1133">Transmembrane helix</keyword>
<evidence type="ECO:0000256" key="5">
    <source>
        <dbReference type="ARBA" id="ARBA00023136"/>
    </source>
</evidence>
<dbReference type="Pfam" id="PF01943">
    <property type="entry name" value="Polysacc_synt"/>
    <property type="match status" value="1"/>
</dbReference>
<feature type="transmembrane region" description="Helical" evidence="6">
    <location>
        <begin position="172"/>
        <end position="193"/>
    </location>
</feature>
<evidence type="ECO:0000256" key="6">
    <source>
        <dbReference type="SAM" id="Phobius"/>
    </source>
</evidence>
<feature type="transmembrane region" description="Helical" evidence="6">
    <location>
        <begin position="295"/>
        <end position="320"/>
    </location>
</feature>